<evidence type="ECO:0000259" key="4">
    <source>
        <dbReference type="Pfam" id="PF12890"/>
    </source>
</evidence>
<dbReference type="RefSeq" id="WP_238164938.1">
    <property type="nucleotide sequence ID" value="NZ_BFBR01000005.1"/>
</dbReference>
<dbReference type="GO" id="GO:0006221">
    <property type="term" value="P:pyrimidine nucleotide biosynthetic process"/>
    <property type="evidence" value="ECO:0007669"/>
    <property type="project" value="UniProtKB-KW"/>
</dbReference>
<keyword evidence="1" id="KW-0862">Zinc</keyword>
<proteinExistence type="predicted"/>
<accession>A0A2P2EAQ8</accession>
<dbReference type="Pfam" id="PF07969">
    <property type="entry name" value="Amidohydro_3"/>
    <property type="match status" value="1"/>
</dbReference>
<evidence type="ECO:0000313" key="5">
    <source>
        <dbReference type="EMBL" id="GBF58119.1"/>
    </source>
</evidence>
<dbReference type="InterPro" id="IPR032466">
    <property type="entry name" value="Metal_Hydrolase"/>
</dbReference>
<evidence type="ECO:0000256" key="2">
    <source>
        <dbReference type="ARBA" id="ARBA00022975"/>
    </source>
</evidence>
<evidence type="ECO:0000256" key="1">
    <source>
        <dbReference type="ARBA" id="ARBA00022833"/>
    </source>
</evidence>
<dbReference type="Proteomes" id="UP000245086">
    <property type="component" value="Unassembled WGS sequence"/>
</dbReference>
<dbReference type="NCBIfam" id="TIGR00857">
    <property type="entry name" value="pyrC_multi"/>
    <property type="match status" value="1"/>
</dbReference>
<organism evidence="5 6">
    <name type="scientific">Candidatus Phycosocius bacilliformis</name>
    <dbReference type="NCBI Taxonomy" id="1445552"/>
    <lineage>
        <taxon>Bacteria</taxon>
        <taxon>Pseudomonadati</taxon>
        <taxon>Pseudomonadota</taxon>
        <taxon>Alphaproteobacteria</taxon>
        <taxon>Caulobacterales</taxon>
        <taxon>Caulobacterales incertae sedis</taxon>
        <taxon>Candidatus Phycosocius</taxon>
    </lineage>
</organism>
<dbReference type="InterPro" id="IPR050138">
    <property type="entry name" value="DHOase/Allantoinase_Hydrolase"/>
</dbReference>
<dbReference type="EC" id="3.5.2.3" evidence="5"/>
<reference evidence="5 6" key="1">
    <citation type="journal article" date="2018" name="Genome Announc.">
        <title>Draft Genome Sequence of "Candidatus Phycosocius bacilliformis," an Alphaproteobacterial Ectosymbiont of the Hydrocarbon-Producing Green Alga Botryococcus braunii.</title>
        <authorList>
            <person name="Tanabe Y."/>
            <person name="Yamaguchi H."/>
            <person name="Watanabe M.M."/>
        </authorList>
    </citation>
    <scope>NUCLEOTIDE SEQUENCE [LARGE SCALE GENOMIC DNA]</scope>
    <source>
        <strain evidence="5 6">BOTRYCO-2</strain>
    </source>
</reference>
<dbReference type="CDD" id="cd01317">
    <property type="entry name" value="DHOase_IIa"/>
    <property type="match status" value="1"/>
</dbReference>
<gene>
    <name evidence="5" type="primary">pyrC_1</name>
    <name evidence="5" type="ORF">PbB2_01790</name>
</gene>
<comment type="caution">
    <text evidence="5">The sequence shown here is derived from an EMBL/GenBank/DDBJ whole genome shotgun (WGS) entry which is preliminary data.</text>
</comment>
<evidence type="ECO:0000313" key="6">
    <source>
        <dbReference type="Proteomes" id="UP000245086"/>
    </source>
</evidence>
<dbReference type="InterPro" id="IPR013108">
    <property type="entry name" value="Amidohydro_3"/>
</dbReference>
<dbReference type="AlphaFoldDB" id="A0A2P2EAQ8"/>
<dbReference type="EMBL" id="BFBR01000005">
    <property type="protein sequence ID" value="GBF58119.1"/>
    <property type="molecule type" value="Genomic_DNA"/>
</dbReference>
<name>A0A2P2EAQ8_9PROT</name>
<feature type="domain" description="Dihydroorotase catalytic" evidence="4">
    <location>
        <begin position="54"/>
        <end position="239"/>
    </location>
</feature>
<dbReference type="SUPFAM" id="SSF51338">
    <property type="entry name" value="Composite domain of metallo-dependent hydrolases"/>
    <property type="match status" value="1"/>
</dbReference>
<keyword evidence="5" id="KW-0378">Hydrolase</keyword>
<dbReference type="PANTHER" id="PTHR43668:SF2">
    <property type="entry name" value="ALLANTOINASE"/>
    <property type="match status" value="1"/>
</dbReference>
<evidence type="ECO:0000259" key="3">
    <source>
        <dbReference type="Pfam" id="PF07969"/>
    </source>
</evidence>
<dbReference type="GO" id="GO:0004038">
    <property type="term" value="F:allantoinase activity"/>
    <property type="evidence" value="ECO:0007669"/>
    <property type="project" value="TreeGrafter"/>
</dbReference>
<feature type="domain" description="Amidohydrolase 3" evidence="3">
    <location>
        <begin position="345"/>
        <end position="425"/>
    </location>
</feature>
<dbReference type="GO" id="GO:0006145">
    <property type="term" value="P:purine nucleobase catabolic process"/>
    <property type="evidence" value="ECO:0007669"/>
    <property type="project" value="TreeGrafter"/>
</dbReference>
<dbReference type="InterPro" id="IPR024403">
    <property type="entry name" value="DHOase_cat"/>
</dbReference>
<dbReference type="InterPro" id="IPR004722">
    <property type="entry name" value="DHOase"/>
</dbReference>
<dbReference type="GO" id="GO:0005737">
    <property type="term" value="C:cytoplasm"/>
    <property type="evidence" value="ECO:0007669"/>
    <property type="project" value="TreeGrafter"/>
</dbReference>
<dbReference type="PANTHER" id="PTHR43668">
    <property type="entry name" value="ALLANTOINASE"/>
    <property type="match status" value="1"/>
</dbReference>
<dbReference type="GO" id="GO:0046872">
    <property type="term" value="F:metal ion binding"/>
    <property type="evidence" value="ECO:0007669"/>
    <property type="project" value="InterPro"/>
</dbReference>
<keyword evidence="2" id="KW-0665">Pyrimidine biosynthesis</keyword>
<dbReference type="GO" id="GO:0004151">
    <property type="term" value="F:dihydroorotase activity"/>
    <property type="evidence" value="ECO:0007669"/>
    <property type="project" value="UniProtKB-EC"/>
</dbReference>
<sequence length="429" mass="45393">MSEGLIHFINARLVDPASNYDGPGEVLVAGDLIRAVGPSLPRHPEARIINCDGHALMPGLIDLHVSTGEPGEEQRETLATAGKAAVAGGVTTMVLQPDTHHVIDDAALIDFITRRGRDQSPARVLAAGALTVGLKGERIAELGLMAEAGAVMFTNADKPIISTRTMQRCLSYATAFDGLIASRPQDPFLSEGGMMNMGELASRLGLSGIAVAAETIAANRDIQLAELTGAKLLIDMISAEATLHRIQAAKAQGLDVSASVSVHHLTLNENDLGDYRTFAKLSPPLRTEQDRLALVDGVRSGLIDVIVSGHDPRPAEEKRLPFDEAAFGASALETVLPAALLLYHEGLIELLDLIRALTIGPAQLLGLPQGRIEAGAPADLIVVDLGFPIRFDASRMVSKSRNSPYDGRTMQGKVLSTWVGGKPVFTAAE</sequence>
<dbReference type="Gene3D" id="2.30.40.10">
    <property type="entry name" value="Urease, subunit C, domain 1"/>
    <property type="match status" value="1"/>
</dbReference>
<dbReference type="InterPro" id="IPR011059">
    <property type="entry name" value="Metal-dep_hydrolase_composite"/>
</dbReference>
<dbReference type="Pfam" id="PF12890">
    <property type="entry name" value="DHOase"/>
    <property type="match status" value="1"/>
</dbReference>
<dbReference type="Gene3D" id="3.20.20.140">
    <property type="entry name" value="Metal-dependent hydrolases"/>
    <property type="match status" value="1"/>
</dbReference>
<keyword evidence="6" id="KW-1185">Reference proteome</keyword>
<protein>
    <submittedName>
        <fullName evidence="5">Dihydroorotase</fullName>
        <ecNumber evidence="5">3.5.2.3</ecNumber>
    </submittedName>
</protein>
<dbReference type="SUPFAM" id="SSF51556">
    <property type="entry name" value="Metallo-dependent hydrolases"/>
    <property type="match status" value="1"/>
</dbReference>